<evidence type="ECO:0000256" key="7">
    <source>
        <dbReference type="ARBA" id="ARBA00047899"/>
    </source>
</evidence>
<keyword evidence="6" id="KW-0067">ATP-binding</keyword>
<sequence length="251" mass="27707">MEYCPGGDLFSVLQNIGTLEEDKALLYTAEVVEALEFLRQKNVIHRDLKPDNILVAANGHLKLADFGMSAYGIFDRSVYNSEQPDQGTNNGSVSTPPNNSSSLSPSTASRKSSDSANDSTPTNSGNIERRDSHDNSSSSAVSLPGTPDYIAPEIILQQSHSFTADYWSLGCIIYELLTGIPPFHGDTPEITFANILKGVYDESALLSDDVSEEAVDLIRRLLTRDPKKRLGWQSIDEIKEHPWFKNAKIDW</sequence>
<dbReference type="PIRSF" id="PIRSF000654">
    <property type="entry name" value="Integrin-linked_kinase"/>
    <property type="match status" value="1"/>
</dbReference>
<comment type="catalytic activity">
    <reaction evidence="7">
        <text>L-threonyl-[protein] + ATP = O-phospho-L-threonyl-[protein] + ADP + H(+)</text>
        <dbReference type="Rhea" id="RHEA:46608"/>
        <dbReference type="Rhea" id="RHEA-COMP:11060"/>
        <dbReference type="Rhea" id="RHEA-COMP:11605"/>
        <dbReference type="ChEBI" id="CHEBI:15378"/>
        <dbReference type="ChEBI" id="CHEBI:30013"/>
        <dbReference type="ChEBI" id="CHEBI:30616"/>
        <dbReference type="ChEBI" id="CHEBI:61977"/>
        <dbReference type="ChEBI" id="CHEBI:456216"/>
        <dbReference type="EC" id="2.7.11.1"/>
    </reaction>
</comment>
<organism evidence="11 12">
    <name type="scientific">Tritrichomonas musculus</name>
    <dbReference type="NCBI Taxonomy" id="1915356"/>
    <lineage>
        <taxon>Eukaryota</taxon>
        <taxon>Metamonada</taxon>
        <taxon>Parabasalia</taxon>
        <taxon>Tritrichomonadida</taxon>
        <taxon>Tritrichomonadidae</taxon>
        <taxon>Tritrichomonas</taxon>
    </lineage>
</organism>
<dbReference type="InterPro" id="IPR050236">
    <property type="entry name" value="Ser_Thr_kinase_AGC"/>
</dbReference>
<evidence type="ECO:0000256" key="3">
    <source>
        <dbReference type="ARBA" id="ARBA00022679"/>
    </source>
</evidence>
<keyword evidence="3" id="KW-0808">Transferase</keyword>
<evidence type="ECO:0000256" key="5">
    <source>
        <dbReference type="ARBA" id="ARBA00022777"/>
    </source>
</evidence>
<evidence type="ECO:0000256" key="8">
    <source>
        <dbReference type="ARBA" id="ARBA00048679"/>
    </source>
</evidence>
<dbReference type="SMART" id="SM00220">
    <property type="entry name" value="S_TKc"/>
    <property type="match status" value="1"/>
</dbReference>
<evidence type="ECO:0000256" key="9">
    <source>
        <dbReference type="SAM" id="MobiDB-lite"/>
    </source>
</evidence>
<evidence type="ECO:0000313" key="11">
    <source>
        <dbReference type="EMBL" id="KAK8849244.1"/>
    </source>
</evidence>
<dbReference type="InterPro" id="IPR000719">
    <property type="entry name" value="Prot_kinase_dom"/>
</dbReference>
<dbReference type="EC" id="2.7.11.1" evidence="1"/>
<proteinExistence type="predicted"/>
<accession>A0ABR2HMG1</accession>
<comment type="catalytic activity">
    <reaction evidence="8">
        <text>L-seryl-[protein] + ATP = O-phospho-L-seryl-[protein] + ADP + H(+)</text>
        <dbReference type="Rhea" id="RHEA:17989"/>
        <dbReference type="Rhea" id="RHEA-COMP:9863"/>
        <dbReference type="Rhea" id="RHEA-COMP:11604"/>
        <dbReference type="ChEBI" id="CHEBI:15378"/>
        <dbReference type="ChEBI" id="CHEBI:29999"/>
        <dbReference type="ChEBI" id="CHEBI:30616"/>
        <dbReference type="ChEBI" id="CHEBI:83421"/>
        <dbReference type="ChEBI" id="CHEBI:456216"/>
        <dbReference type="EC" id="2.7.11.1"/>
    </reaction>
</comment>
<keyword evidence="5 11" id="KW-0418">Kinase</keyword>
<dbReference type="PROSITE" id="PS00108">
    <property type="entry name" value="PROTEIN_KINASE_ST"/>
    <property type="match status" value="1"/>
</dbReference>
<name>A0ABR2HMG1_9EUKA</name>
<evidence type="ECO:0000259" key="10">
    <source>
        <dbReference type="PROSITE" id="PS50011"/>
    </source>
</evidence>
<feature type="region of interest" description="Disordered" evidence="9">
    <location>
        <begin position="81"/>
        <end position="143"/>
    </location>
</feature>
<dbReference type="GO" id="GO:0016301">
    <property type="term" value="F:kinase activity"/>
    <property type="evidence" value="ECO:0007669"/>
    <property type="project" value="UniProtKB-KW"/>
</dbReference>
<dbReference type="InterPro" id="IPR008271">
    <property type="entry name" value="Ser/Thr_kinase_AS"/>
</dbReference>
<dbReference type="InterPro" id="IPR011009">
    <property type="entry name" value="Kinase-like_dom_sf"/>
</dbReference>
<dbReference type="CDD" id="cd05579">
    <property type="entry name" value="STKc_MAST_like"/>
    <property type="match status" value="1"/>
</dbReference>
<evidence type="ECO:0000256" key="6">
    <source>
        <dbReference type="ARBA" id="ARBA00022840"/>
    </source>
</evidence>
<evidence type="ECO:0000313" key="12">
    <source>
        <dbReference type="Proteomes" id="UP001470230"/>
    </source>
</evidence>
<dbReference type="PROSITE" id="PS50011">
    <property type="entry name" value="PROTEIN_KINASE_DOM"/>
    <property type="match status" value="1"/>
</dbReference>
<keyword evidence="12" id="KW-1185">Reference proteome</keyword>
<evidence type="ECO:0000256" key="2">
    <source>
        <dbReference type="ARBA" id="ARBA00022527"/>
    </source>
</evidence>
<feature type="compositionally biased region" description="Polar residues" evidence="9">
    <location>
        <begin position="114"/>
        <end position="126"/>
    </location>
</feature>
<feature type="non-terminal residue" evidence="11">
    <location>
        <position position="251"/>
    </location>
</feature>
<feature type="domain" description="Protein kinase" evidence="10">
    <location>
        <begin position="1"/>
        <end position="244"/>
    </location>
</feature>
<evidence type="ECO:0000256" key="4">
    <source>
        <dbReference type="ARBA" id="ARBA00022741"/>
    </source>
</evidence>
<keyword evidence="2" id="KW-0723">Serine/threonine-protein kinase</keyword>
<reference evidence="11 12" key="1">
    <citation type="submission" date="2024-04" db="EMBL/GenBank/DDBJ databases">
        <title>Tritrichomonas musculus Genome.</title>
        <authorList>
            <person name="Alves-Ferreira E."/>
            <person name="Grigg M."/>
            <person name="Lorenzi H."/>
            <person name="Galac M."/>
        </authorList>
    </citation>
    <scope>NUCLEOTIDE SEQUENCE [LARGE SCALE GENOMIC DNA]</scope>
    <source>
        <strain evidence="11 12">EAF2021</strain>
    </source>
</reference>
<evidence type="ECO:0000256" key="1">
    <source>
        <dbReference type="ARBA" id="ARBA00012513"/>
    </source>
</evidence>
<protein>
    <recommendedName>
        <fullName evidence="1">non-specific serine/threonine protein kinase</fullName>
        <ecNumber evidence="1">2.7.11.1</ecNumber>
    </recommendedName>
</protein>
<dbReference type="Proteomes" id="UP001470230">
    <property type="component" value="Unassembled WGS sequence"/>
</dbReference>
<dbReference type="PANTHER" id="PTHR24356">
    <property type="entry name" value="SERINE/THREONINE-PROTEIN KINASE"/>
    <property type="match status" value="1"/>
</dbReference>
<feature type="compositionally biased region" description="Low complexity" evidence="9">
    <location>
        <begin position="88"/>
        <end position="110"/>
    </location>
</feature>
<dbReference type="PANTHER" id="PTHR24356:SF1">
    <property type="entry name" value="SERINE_THREONINE-PROTEIN KINASE GREATWALL"/>
    <property type="match status" value="1"/>
</dbReference>
<gene>
    <name evidence="11" type="ORF">M9Y10_018611</name>
</gene>
<keyword evidence="4" id="KW-0547">Nucleotide-binding</keyword>
<comment type="caution">
    <text evidence="11">The sequence shown here is derived from an EMBL/GenBank/DDBJ whole genome shotgun (WGS) entry which is preliminary data.</text>
</comment>
<dbReference type="SUPFAM" id="SSF56112">
    <property type="entry name" value="Protein kinase-like (PK-like)"/>
    <property type="match status" value="1"/>
</dbReference>
<dbReference type="Gene3D" id="1.10.510.10">
    <property type="entry name" value="Transferase(Phosphotransferase) domain 1"/>
    <property type="match status" value="2"/>
</dbReference>
<dbReference type="Pfam" id="PF00069">
    <property type="entry name" value="Pkinase"/>
    <property type="match status" value="2"/>
</dbReference>
<dbReference type="EMBL" id="JAPFFF010000026">
    <property type="protein sequence ID" value="KAK8849244.1"/>
    <property type="molecule type" value="Genomic_DNA"/>
</dbReference>